<keyword evidence="5" id="KW-0812">Transmembrane</keyword>
<name>A0ABP9ETM1_9PSEU</name>
<comment type="similarity">
    <text evidence="1">Belongs to the glycosyltransferase 2 family.</text>
</comment>
<dbReference type="Pfam" id="PF13641">
    <property type="entry name" value="Glyco_tranf_2_3"/>
    <property type="match status" value="1"/>
</dbReference>
<keyword evidence="7" id="KW-1185">Reference proteome</keyword>
<dbReference type="PANTHER" id="PTHR43630">
    <property type="entry name" value="POLY-BETA-1,6-N-ACETYL-D-GLUCOSAMINE SYNTHASE"/>
    <property type="match status" value="1"/>
</dbReference>
<accession>A0ABP9ETM1</accession>
<comment type="caution">
    <text evidence="6">The sequence shown here is derived from an EMBL/GenBank/DDBJ whole genome shotgun (WGS) entry which is preliminary data.</text>
</comment>
<organism evidence="6 7">
    <name type="scientific">Actinomycetospora straminea</name>
    <dbReference type="NCBI Taxonomy" id="663607"/>
    <lineage>
        <taxon>Bacteria</taxon>
        <taxon>Bacillati</taxon>
        <taxon>Actinomycetota</taxon>
        <taxon>Actinomycetes</taxon>
        <taxon>Pseudonocardiales</taxon>
        <taxon>Pseudonocardiaceae</taxon>
        <taxon>Actinomycetospora</taxon>
    </lineage>
</organism>
<evidence type="ECO:0000256" key="3">
    <source>
        <dbReference type="ARBA" id="ARBA00022679"/>
    </source>
</evidence>
<dbReference type="SUPFAM" id="SSF53448">
    <property type="entry name" value="Nucleotide-diphospho-sugar transferases"/>
    <property type="match status" value="1"/>
</dbReference>
<protein>
    <submittedName>
        <fullName evidence="6">Glycosyltransferase family 2 protein</fullName>
    </submittedName>
</protein>
<dbReference type="EMBL" id="BAABHQ010000012">
    <property type="protein sequence ID" value="GAA4885241.1"/>
    <property type="molecule type" value="Genomic_DNA"/>
</dbReference>
<evidence type="ECO:0000256" key="5">
    <source>
        <dbReference type="SAM" id="Phobius"/>
    </source>
</evidence>
<dbReference type="InterPro" id="IPR029044">
    <property type="entry name" value="Nucleotide-diphossugar_trans"/>
</dbReference>
<keyword evidence="5" id="KW-0472">Membrane</keyword>
<evidence type="ECO:0000256" key="1">
    <source>
        <dbReference type="ARBA" id="ARBA00006739"/>
    </source>
</evidence>
<feature type="transmembrane region" description="Helical" evidence="5">
    <location>
        <begin position="309"/>
        <end position="333"/>
    </location>
</feature>
<gene>
    <name evidence="6" type="ORF">GCM10023203_41980</name>
</gene>
<dbReference type="PANTHER" id="PTHR43630:SF1">
    <property type="entry name" value="POLY-BETA-1,6-N-ACETYL-D-GLUCOSAMINE SYNTHASE"/>
    <property type="match status" value="1"/>
</dbReference>
<keyword evidence="3" id="KW-0808">Transferase</keyword>
<evidence type="ECO:0000313" key="7">
    <source>
        <dbReference type="Proteomes" id="UP001500457"/>
    </source>
</evidence>
<evidence type="ECO:0000256" key="2">
    <source>
        <dbReference type="ARBA" id="ARBA00022676"/>
    </source>
</evidence>
<dbReference type="Gene3D" id="3.90.550.10">
    <property type="entry name" value="Spore Coat Polysaccharide Biosynthesis Protein SpsA, Chain A"/>
    <property type="match status" value="1"/>
</dbReference>
<keyword evidence="2" id="KW-0328">Glycosyltransferase</keyword>
<evidence type="ECO:0000313" key="6">
    <source>
        <dbReference type="EMBL" id="GAA4885241.1"/>
    </source>
</evidence>
<keyword evidence="5" id="KW-1133">Transmembrane helix</keyword>
<sequence length="406" mass="43524">MSVATPITPRSTRHAAGDRPPMHSGRRLADMLRLSDAIGTPVSPPATAGEPRVTVLIPAHDEQEALPAALASLRWQAHRPARVVVVADNCTDATVTVAAELGAEVLVTRGNRDKKAGALNQALASVLPDLADDELVMVMDADSMIVPGFLAAATAHLRRDEGAGAIGGVFYGEAGGGLIGALQRNEYARYAREVARKKGRAVVLTGTATVFRVPVLRAVADARGTELPGEHGTIYDTLALTEDNEITLAVKSLGWRTVSPRSCGVLTEIMPSWPALWKQRMRWQRGALDNLRHYGITRVTVPYIAKQTAMYLGIAAVVLFLTATVVFGLLGWLGLPSGVWWALPALFVTERVWTVRRQGWTAMALAAPIVLEFAYDLVHQGIYLVAALHALTGRVAVWHHADAGTG</sequence>
<reference evidence="7" key="1">
    <citation type="journal article" date="2019" name="Int. J. Syst. Evol. Microbiol.">
        <title>The Global Catalogue of Microorganisms (GCM) 10K type strain sequencing project: providing services to taxonomists for standard genome sequencing and annotation.</title>
        <authorList>
            <consortium name="The Broad Institute Genomics Platform"/>
            <consortium name="The Broad Institute Genome Sequencing Center for Infectious Disease"/>
            <person name="Wu L."/>
            <person name="Ma J."/>
        </authorList>
    </citation>
    <scope>NUCLEOTIDE SEQUENCE [LARGE SCALE GENOMIC DNA]</scope>
    <source>
        <strain evidence="7">JCM 17983</strain>
    </source>
</reference>
<dbReference type="CDD" id="cd06423">
    <property type="entry name" value="CESA_like"/>
    <property type="match status" value="1"/>
</dbReference>
<proteinExistence type="inferred from homology"/>
<feature type="region of interest" description="Disordered" evidence="4">
    <location>
        <begin position="1"/>
        <end position="25"/>
    </location>
</feature>
<evidence type="ECO:0000256" key="4">
    <source>
        <dbReference type="SAM" id="MobiDB-lite"/>
    </source>
</evidence>
<dbReference type="Proteomes" id="UP001500457">
    <property type="component" value="Unassembled WGS sequence"/>
</dbReference>